<feature type="domain" description="NTF2 fold" evidence="1">
    <location>
        <begin position="36"/>
        <end position="98"/>
    </location>
</feature>
<dbReference type="KEGG" id="talb:FTW19_08305"/>
<keyword evidence="3" id="KW-1185">Reference proteome</keyword>
<reference evidence="2 3" key="1">
    <citation type="submission" date="2019-08" db="EMBL/GenBank/DDBJ databases">
        <title>Complete genome sequence of Terriglobus albidus strain ORNL.</title>
        <authorList>
            <person name="Podar M."/>
        </authorList>
    </citation>
    <scope>NUCLEOTIDE SEQUENCE [LARGE SCALE GENOMIC DNA]</scope>
    <source>
        <strain evidence="2 3">ORNL</strain>
    </source>
</reference>
<evidence type="ECO:0000259" key="1">
    <source>
        <dbReference type="Pfam" id="PF15631"/>
    </source>
</evidence>
<dbReference type="OrthoDB" id="679072at2"/>
<protein>
    <recommendedName>
        <fullName evidence="1">NTF2 fold domain-containing protein</fullName>
    </recommendedName>
</protein>
<dbReference type="RefSeq" id="WP_147647186.1">
    <property type="nucleotide sequence ID" value="NZ_CP042806.1"/>
</dbReference>
<dbReference type="Proteomes" id="UP000321820">
    <property type="component" value="Chromosome"/>
</dbReference>
<evidence type="ECO:0000313" key="2">
    <source>
        <dbReference type="EMBL" id="QEE27996.1"/>
    </source>
</evidence>
<dbReference type="AlphaFoldDB" id="A0A5B9ED33"/>
<dbReference type="Pfam" id="PF15631">
    <property type="entry name" value="Imm-NTF2-2"/>
    <property type="match status" value="1"/>
</dbReference>
<gene>
    <name evidence="2" type="ORF">FTW19_08305</name>
</gene>
<dbReference type="InterPro" id="IPR028921">
    <property type="entry name" value="NTF2_fold_dom"/>
</dbReference>
<proteinExistence type="predicted"/>
<organism evidence="2 3">
    <name type="scientific">Terriglobus albidus</name>
    <dbReference type="NCBI Taxonomy" id="1592106"/>
    <lineage>
        <taxon>Bacteria</taxon>
        <taxon>Pseudomonadati</taxon>
        <taxon>Acidobacteriota</taxon>
        <taxon>Terriglobia</taxon>
        <taxon>Terriglobales</taxon>
        <taxon>Acidobacteriaceae</taxon>
        <taxon>Terriglobus</taxon>
    </lineage>
</organism>
<sequence length="105" mass="11715">MHRRFGLLLLSTMVAVGQNTRTTLPHPDYVPDEKTAEHIAEAVLIAQFGQERVNAQLPLRARIGKNAWLVQGMLKDKEGRPQVGGSFAVWINKHGGCLTVIERMK</sequence>
<name>A0A5B9ED33_9BACT</name>
<dbReference type="EMBL" id="CP042806">
    <property type="protein sequence ID" value="QEE27996.1"/>
    <property type="molecule type" value="Genomic_DNA"/>
</dbReference>
<evidence type="ECO:0000313" key="3">
    <source>
        <dbReference type="Proteomes" id="UP000321820"/>
    </source>
</evidence>
<accession>A0A5B9ED33</accession>